<protein>
    <submittedName>
        <fullName evidence="2">Uncharacterized protein</fullName>
    </submittedName>
</protein>
<evidence type="ECO:0000313" key="2">
    <source>
        <dbReference type="EMBL" id="KAF4127933.1"/>
    </source>
</evidence>
<gene>
    <name evidence="2" type="ORF">GN958_ATG22761</name>
</gene>
<organism evidence="2 3">
    <name type="scientific">Phytophthora infestans</name>
    <name type="common">Potato late blight agent</name>
    <name type="synonym">Botrytis infestans</name>
    <dbReference type="NCBI Taxonomy" id="4787"/>
    <lineage>
        <taxon>Eukaryota</taxon>
        <taxon>Sar</taxon>
        <taxon>Stramenopiles</taxon>
        <taxon>Oomycota</taxon>
        <taxon>Peronosporomycetes</taxon>
        <taxon>Peronosporales</taxon>
        <taxon>Peronosporaceae</taxon>
        <taxon>Phytophthora</taxon>
    </lineage>
</organism>
<name>A0A8S9TJ50_PHYIN</name>
<evidence type="ECO:0000313" key="3">
    <source>
        <dbReference type="Proteomes" id="UP000704712"/>
    </source>
</evidence>
<dbReference type="AlphaFoldDB" id="A0A8S9TJ50"/>
<evidence type="ECO:0000256" key="1">
    <source>
        <dbReference type="SAM" id="MobiDB-lite"/>
    </source>
</evidence>
<dbReference type="EMBL" id="JAACNO010003203">
    <property type="protein sequence ID" value="KAF4127933.1"/>
    <property type="molecule type" value="Genomic_DNA"/>
</dbReference>
<accession>A0A8S9TJ50</accession>
<dbReference type="Proteomes" id="UP000704712">
    <property type="component" value="Unassembled WGS sequence"/>
</dbReference>
<reference evidence="2" key="1">
    <citation type="submission" date="2020-03" db="EMBL/GenBank/DDBJ databases">
        <title>Hybrid Assembly of Korean Phytophthora infestans isolates.</title>
        <authorList>
            <person name="Prokchorchik M."/>
            <person name="Lee Y."/>
            <person name="Seo J."/>
            <person name="Cho J.-H."/>
            <person name="Park Y.-E."/>
            <person name="Jang D.-C."/>
            <person name="Im J.-S."/>
            <person name="Choi J.-G."/>
            <person name="Park H.-J."/>
            <person name="Lee G.-B."/>
            <person name="Lee Y.-G."/>
            <person name="Hong S.-Y."/>
            <person name="Cho K."/>
            <person name="Sohn K.H."/>
        </authorList>
    </citation>
    <scope>NUCLEOTIDE SEQUENCE</scope>
    <source>
        <strain evidence="2">KR_2_A2</strain>
    </source>
</reference>
<comment type="caution">
    <text evidence="2">The sequence shown here is derived from an EMBL/GenBank/DDBJ whole genome shotgun (WGS) entry which is preliminary data.</text>
</comment>
<feature type="region of interest" description="Disordered" evidence="1">
    <location>
        <begin position="86"/>
        <end position="123"/>
    </location>
</feature>
<sequence length="123" mass="13563">MRARRFVRVNHVYEEAKDSSASEGDPSEHDFVYTCAEHVRNAEKPTQQDEGCEETLLLFLPMAQLNLPATSTDTIILEDAEEVKGDRQREVPVTIKSDSSQEILPGIGENEGGDPGTSKPSAF</sequence>
<proteinExistence type="predicted"/>